<keyword evidence="1" id="KW-1133">Transmembrane helix</keyword>
<organism evidence="2 3">
    <name type="scientific">Capnocytophaga canis</name>
    <dbReference type="NCBI Taxonomy" id="1848903"/>
    <lineage>
        <taxon>Bacteria</taxon>
        <taxon>Pseudomonadati</taxon>
        <taxon>Bacteroidota</taxon>
        <taxon>Flavobacteriia</taxon>
        <taxon>Flavobacteriales</taxon>
        <taxon>Flavobacteriaceae</taxon>
        <taxon>Capnocytophaga</taxon>
    </lineage>
</organism>
<name>A0A0B7IDS2_9FLAO</name>
<keyword evidence="3" id="KW-1185">Reference proteome</keyword>
<sequence length="174" mass="20411">MSDLDKIVAIFPVVFMLHDFEEIIGFESWLKNNREELARRFPRIEKRFDKGGMFLLSTSTFAFAVCVVFVLVSLMSFISLYLGIYQWWFVVFSAFFVHLFIHIGQWIVYGKYIPAIITSFLSLPYCFYAFYVVFEYSDFSVAEMLFWMFLGTILMLIIVPCVLNLAGRLQKTLS</sequence>
<dbReference type="InterPro" id="IPR025671">
    <property type="entry name" value="HXXEE"/>
</dbReference>
<feature type="transmembrane region" description="Helical" evidence="1">
    <location>
        <begin position="146"/>
        <end position="166"/>
    </location>
</feature>
<keyword evidence="1" id="KW-0472">Membrane</keyword>
<evidence type="ECO:0000256" key="1">
    <source>
        <dbReference type="SAM" id="Phobius"/>
    </source>
</evidence>
<feature type="transmembrane region" description="Helical" evidence="1">
    <location>
        <begin position="113"/>
        <end position="134"/>
    </location>
</feature>
<feature type="transmembrane region" description="Helical" evidence="1">
    <location>
        <begin position="84"/>
        <end position="101"/>
    </location>
</feature>
<dbReference type="Pfam" id="PF13787">
    <property type="entry name" value="HXXEE"/>
    <property type="match status" value="1"/>
</dbReference>
<evidence type="ECO:0000313" key="3">
    <source>
        <dbReference type="Proteomes" id="UP000045051"/>
    </source>
</evidence>
<evidence type="ECO:0008006" key="4">
    <source>
        <dbReference type="Google" id="ProtNLM"/>
    </source>
</evidence>
<reference evidence="2 3" key="1">
    <citation type="submission" date="2015-01" db="EMBL/GenBank/DDBJ databases">
        <authorList>
            <person name="Xiang T."/>
            <person name="Song Y."/>
            <person name="Huang L."/>
            <person name="Wang B."/>
            <person name="Wu P."/>
        </authorList>
    </citation>
    <scope>NUCLEOTIDE SEQUENCE [LARGE SCALE GENOMIC DNA]</scope>
    <source>
        <strain evidence="2 3">CcD38</strain>
    </source>
</reference>
<gene>
    <name evidence="2" type="ORF">CCAND38_550003</name>
</gene>
<accession>A0A0B7IDS2</accession>
<proteinExistence type="predicted"/>
<dbReference type="EMBL" id="CDOI01000168">
    <property type="protein sequence ID" value="CEN48117.1"/>
    <property type="molecule type" value="Genomic_DNA"/>
</dbReference>
<feature type="transmembrane region" description="Helical" evidence="1">
    <location>
        <begin position="53"/>
        <end position="78"/>
    </location>
</feature>
<keyword evidence="1" id="KW-0812">Transmembrane</keyword>
<dbReference type="RefSeq" id="WP_042344828.1">
    <property type="nucleotide sequence ID" value="NZ_CDOI01000168.1"/>
</dbReference>
<evidence type="ECO:0000313" key="2">
    <source>
        <dbReference type="EMBL" id="CEN48117.1"/>
    </source>
</evidence>
<dbReference type="Proteomes" id="UP000045051">
    <property type="component" value="Unassembled WGS sequence"/>
</dbReference>
<dbReference type="AlphaFoldDB" id="A0A0B7IDS2"/>
<protein>
    <recommendedName>
        <fullName evidence="4">HXXEE domain-containing protein</fullName>
    </recommendedName>
</protein>